<dbReference type="InterPro" id="IPR036259">
    <property type="entry name" value="MFS_trans_sf"/>
</dbReference>
<sequence length="447" mass="47417">MENIDATVLTTALPTMARDFGVRAPEMSVAVTSYLLSLAVFIPASGYLCDRHGTRRVFSAAILLFVAGSVACALSPSLLTLAAARVLQGIGGAMMVPVGRLIILRSVERHELVPAQSWLLVPGLLGTILGPPVGGFVVTYLKWHWIFWINVPIGLVGIVLVRRFIGDFREPSDHGFDFAGFVLSGLALGALLFGFELVGTGSNPRLGWGLVGGGVLCALGYVAHYRRRERAILDLSLLRVPTFRLSVIGGSLIRITHGAQSFLMALMLQIGFGYSAAASGLITLAPAVGSMPMKSLVPPILRRLGFRRAFILFGMGGTILYAVCGFFRPGWPAPAMFAVLCGAGFLLSFQFTAYNTIAYDEIPPARMSSAASFYSTLQQLTLSLGVCTAATVTHLSMSAGGRARPALADFSTAFWAVTAISFLSLFANLRFDPQAGSELSGAKTGAA</sequence>
<comment type="caution">
    <text evidence="9">The sequence shown here is derived from an EMBL/GenBank/DDBJ whole genome shotgun (WGS) entry which is preliminary data.</text>
</comment>
<keyword evidence="3" id="KW-1003">Cell membrane</keyword>
<evidence type="ECO:0000256" key="4">
    <source>
        <dbReference type="ARBA" id="ARBA00022692"/>
    </source>
</evidence>
<dbReference type="GO" id="GO:0005886">
    <property type="term" value="C:plasma membrane"/>
    <property type="evidence" value="ECO:0007669"/>
    <property type="project" value="UniProtKB-SubCell"/>
</dbReference>
<dbReference type="Gene3D" id="1.20.1250.20">
    <property type="entry name" value="MFS general substrate transporter like domains"/>
    <property type="match status" value="1"/>
</dbReference>
<dbReference type="InterPro" id="IPR011701">
    <property type="entry name" value="MFS"/>
</dbReference>
<feature type="transmembrane region" description="Helical" evidence="7">
    <location>
        <begin position="119"/>
        <end position="139"/>
    </location>
</feature>
<feature type="transmembrane region" description="Helical" evidence="7">
    <location>
        <begin position="61"/>
        <end position="84"/>
    </location>
</feature>
<accession>A0A7X1FTS6</accession>
<dbReference type="Pfam" id="PF07690">
    <property type="entry name" value="MFS_1"/>
    <property type="match status" value="1"/>
</dbReference>
<dbReference type="PANTHER" id="PTHR42718">
    <property type="entry name" value="MAJOR FACILITATOR SUPERFAMILY MULTIDRUG TRANSPORTER MFSC"/>
    <property type="match status" value="1"/>
</dbReference>
<evidence type="ECO:0000256" key="5">
    <source>
        <dbReference type="ARBA" id="ARBA00022989"/>
    </source>
</evidence>
<keyword evidence="6 7" id="KW-0472">Membrane</keyword>
<feature type="transmembrane region" description="Helical" evidence="7">
    <location>
        <begin position="145"/>
        <end position="164"/>
    </location>
</feature>
<dbReference type="PROSITE" id="PS50850">
    <property type="entry name" value="MFS"/>
    <property type="match status" value="1"/>
</dbReference>
<dbReference type="Proteomes" id="UP000566813">
    <property type="component" value="Unassembled WGS sequence"/>
</dbReference>
<dbReference type="Gene3D" id="1.20.1720.10">
    <property type="entry name" value="Multidrug resistance protein D"/>
    <property type="match status" value="1"/>
</dbReference>
<keyword evidence="5 7" id="KW-1133">Transmembrane helix</keyword>
<feature type="transmembrane region" description="Helical" evidence="7">
    <location>
        <begin position="380"/>
        <end position="400"/>
    </location>
</feature>
<keyword evidence="10" id="KW-1185">Reference proteome</keyword>
<dbReference type="EMBL" id="JACLAW010000012">
    <property type="protein sequence ID" value="MBC2666833.1"/>
    <property type="molecule type" value="Genomic_DNA"/>
</dbReference>
<proteinExistence type="predicted"/>
<evidence type="ECO:0000256" key="7">
    <source>
        <dbReference type="SAM" id="Phobius"/>
    </source>
</evidence>
<feature type="transmembrane region" description="Helical" evidence="7">
    <location>
        <begin position="176"/>
        <end position="195"/>
    </location>
</feature>
<feature type="transmembrane region" description="Helical" evidence="7">
    <location>
        <begin position="207"/>
        <end position="225"/>
    </location>
</feature>
<feature type="transmembrane region" description="Helical" evidence="7">
    <location>
        <begin position="237"/>
        <end position="256"/>
    </location>
</feature>
<organism evidence="9 10">
    <name type="scientific">Novosphingobium flavum</name>
    <dbReference type="NCBI Taxonomy" id="1778672"/>
    <lineage>
        <taxon>Bacteria</taxon>
        <taxon>Pseudomonadati</taxon>
        <taxon>Pseudomonadota</taxon>
        <taxon>Alphaproteobacteria</taxon>
        <taxon>Sphingomonadales</taxon>
        <taxon>Sphingomonadaceae</taxon>
        <taxon>Novosphingobium</taxon>
    </lineage>
</organism>
<evidence type="ECO:0000256" key="2">
    <source>
        <dbReference type="ARBA" id="ARBA00022448"/>
    </source>
</evidence>
<name>A0A7X1FTS6_9SPHN</name>
<evidence type="ECO:0000313" key="9">
    <source>
        <dbReference type="EMBL" id="MBC2666833.1"/>
    </source>
</evidence>
<dbReference type="InterPro" id="IPR020846">
    <property type="entry name" value="MFS_dom"/>
</dbReference>
<feature type="domain" description="Major facilitator superfamily (MFS) profile" evidence="8">
    <location>
        <begin position="1"/>
        <end position="436"/>
    </location>
</feature>
<evidence type="ECO:0000256" key="1">
    <source>
        <dbReference type="ARBA" id="ARBA00004651"/>
    </source>
</evidence>
<evidence type="ECO:0000256" key="6">
    <source>
        <dbReference type="ARBA" id="ARBA00023136"/>
    </source>
</evidence>
<evidence type="ECO:0000259" key="8">
    <source>
        <dbReference type="PROSITE" id="PS50850"/>
    </source>
</evidence>
<evidence type="ECO:0000313" key="10">
    <source>
        <dbReference type="Proteomes" id="UP000566813"/>
    </source>
</evidence>
<feature type="transmembrane region" description="Helical" evidence="7">
    <location>
        <begin position="27"/>
        <end position="49"/>
    </location>
</feature>
<feature type="transmembrane region" description="Helical" evidence="7">
    <location>
        <begin position="335"/>
        <end position="359"/>
    </location>
</feature>
<feature type="transmembrane region" description="Helical" evidence="7">
    <location>
        <begin position="412"/>
        <end position="431"/>
    </location>
</feature>
<dbReference type="GO" id="GO:0022857">
    <property type="term" value="F:transmembrane transporter activity"/>
    <property type="evidence" value="ECO:0007669"/>
    <property type="project" value="InterPro"/>
</dbReference>
<keyword evidence="2" id="KW-0813">Transport</keyword>
<dbReference type="SUPFAM" id="SSF103473">
    <property type="entry name" value="MFS general substrate transporter"/>
    <property type="match status" value="1"/>
</dbReference>
<evidence type="ECO:0000256" key="3">
    <source>
        <dbReference type="ARBA" id="ARBA00022475"/>
    </source>
</evidence>
<feature type="transmembrane region" description="Helical" evidence="7">
    <location>
        <begin position="309"/>
        <end position="329"/>
    </location>
</feature>
<keyword evidence="4 7" id="KW-0812">Transmembrane</keyword>
<comment type="subcellular location">
    <subcellularLocation>
        <location evidence="1">Cell membrane</location>
        <topology evidence="1">Multi-pass membrane protein</topology>
    </subcellularLocation>
</comment>
<dbReference type="AlphaFoldDB" id="A0A7X1FTS6"/>
<reference evidence="9 10" key="1">
    <citation type="submission" date="2020-08" db="EMBL/GenBank/DDBJ databases">
        <title>The genome sequence of type strain Novosphingobium flavum NBRC 111647.</title>
        <authorList>
            <person name="Liu Y."/>
        </authorList>
    </citation>
    <scope>NUCLEOTIDE SEQUENCE [LARGE SCALE GENOMIC DNA]</scope>
    <source>
        <strain evidence="9 10">NBRC 111647</strain>
    </source>
</reference>
<gene>
    <name evidence="9" type="ORF">H7F51_15045</name>
</gene>
<protein>
    <submittedName>
        <fullName evidence="9">MFS transporter</fullName>
    </submittedName>
</protein>
<dbReference type="PANTHER" id="PTHR42718:SF46">
    <property type="entry name" value="BLR6921 PROTEIN"/>
    <property type="match status" value="1"/>
</dbReference>
<feature type="transmembrane region" description="Helical" evidence="7">
    <location>
        <begin position="262"/>
        <end position="288"/>
    </location>
</feature>
<feature type="transmembrane region" description="Helical" evidence="7">
    <location>
        <begin position="90"/>
        <end position="107"/>
    </location>
</feature>